<comment type="caution">
    <text evidence="7">The sequence shown here is derived from an EMBL/GenBank/DDBJ whole genome shotgun (WGS) entry which is preliminary data.</text>
</comment>
<evidence type="ECO:0000256" key="2">
    <source>
        <dbReference type="ARBA" id="ARBA00011062"/>
    </source>
</evidence>
<comment type="catalytic activity">
    <reaction evidence="1">
        <text>a ribonucleoside 5'-phosphate + H2O = a ribonucleoside + phosphate</text>
        <dbReference type="Rhea" id="RHEA:12484"/>
        <dbReference type="ChEBI" id="CHEBI:15377"/>
        <dbReference type="ChEBI" id="CHEBI:18254"/>
        <dbReference type="ChEBI" id="CHEBI:43474"/>
        <dbReference type="ChEBI" id="CHEBI:58043"/>
        <dbReference type="EC" id="3.1.3.5"/>
    </reaction>
</comment>
<name>A0A558A472_9PSEU</name>
<dbReference type="OrthoDB" id="9780815at2"/>
<evidence type="ECO:0000256" key="1">
    <source>
        <dbReference type="ARBA" id="ARBA00000815"/>
    </source>
</evidence>
<dbReference type="InterPro" id="IPR036523">
    <property type="entry name" value="SurE-like_sf"/>
</dbReference>
<accession>A0A558A472</accession>
<evidence type="ECO:0000313" key="8">
    <source>
        <dbReference type="Proteomes" id="UP000318578"/>
    </source>
</evidence>
<evidence type="ECO:0000256" key="3">
    <source>
        <dbReference type="ARBA" id="ARBA00012643"/>
    </source>
</evidence>
<dbReference type="SUPFAM" id="SSF64167">
    <property type="entry name" value="SurE-like"/>
    <property type="match status" value="1"/>
</dbReference>
<dbReference type="EMBL" id="VJZA01000052">
    <property type="protein sequence ID" value="TVT19074.1"/>
    <property type="molecule type" value="Genomic_DNA"/>
</dbReference>
<dbReference type="InterPro" id="IPR002828">
    <property type="entry name" value="SurE-like_Pase/nucleotidase"/>
</dbReference>
<keyword evidence="8" id="KW-1185">Reference proteome</keyword>
<evidence type="ECO:0000256" key="4">
    <source>
        <dbReference type="ARBA" id="ARBA00022723"/>
    </source>
</evidence>
<keyword evidence="4" id="KW-0479">Metal-binding</keyword>
<dbReference type="EC" id="3.1.3.5" evidence="3"/>
<dbReference type="AlphaFoldDB" id="A0A558A472"/>
<organism evidence="7 8">
    <name type="scientific">Amycolatopsis acidiphila</name>
    <dbReference type="NCBI Taxonomy" id="715473"/>
    <lineage>
        <taxon>Bacteria</taxon>
        <taxon>Bacillati</taxon>
        <taxon>Actinomycetota</taxon>
        <taxon>Actinomycetes</taxon>
        <taxon>Pseudonocardiales</taxon>
        <taxon>Pseudonocardiaceae</taxon>
        <taxon>Amycolatopsis</taxon>
    </lineage>
</organism>
<sequence>MLVTNDDGIDSPGLHALARCARDRGWHTVVAAPVAEASGTSAGLTAATDNREIVVEPRTLPGLPGVDAHAVASHPGLIALIGSHEAFGVRPGVLLSGVNRGANVGRAILHSGTVGAALTAGINGVRALAVSLDVGLGGNAAPHWDSATEIVAGLLPALAAMEAGTVLNLNVPDRPCGELRPLNWARLASFGQAQSRVRRVRDGVLELTTVEVDGELEPGTDAALLAAGHPTLTALRSVGEDERRMSGPLPQPAPVR</sequence>
<dbReference type="InterPro" id="IPR030048">
    <property type="entry name" value="SurE"/>
</dbReference>
<keyword evidence="5" id="KW-0378">Hydrolase</keyword>
<protein>
    <recommendedName>
        <fullName evidence="3">5'-nucleotidase</fullName>
        <ecNumber evidence="3">3.1.3.5</ecNumber>
    </recommendedName>
</protein>
<proteinExistence type="inferred from homology"/>
<dbReference type="Pfam" id="PF01975">
    <property type="entry name" value="SurE"/>
    <property type="match status" value="1"/>
</dbReference>
<dbReference type="Gene3D" id="3.40.1210.10">
    <property type="entry name" value="Survival protein SurE-like phosphatase/nucleotidase"/>
    <property type="match status" value="1"/>
</dbReference>
<feature type="domain" description="Survival protein SurE-like phosphatase/nucleotidase" evidence="6">
    <location>
        <begin position="1"/>
        <end position="188"/>
    </location>
</feature>
<evidence type="ECO:0000256" key="5">
    <source>
        <dbReference type="ARBA" id="ARBA00022801"/>
    </source>
</evidence>
<dbReference type="GO" id="GO:0046872">
    <property type="term" value="F:metal ion binding"/>
    <property type="evidence" value="ECO:0007669"/>
    <property type="project" value="UniProtKB-KW"/>
</dbReference>
<evidence type="ECO:0000313" key="7">
    <source>
        <dbReference type="EMBL" id="TVT19074.1"/>
    </source>
</evidence>
<dbReference type="GO" id="GO:0008253">
    <property type="term" value="F:5'-nucleotidase activity"/>
    <property type="evidence" value="ECO:0007669"/>
    <property type="project" value="UniProtKB-EC"/>
</dbReference>
<reference evidence="7 8" key="1">
    <citation type="submission" date="2019-07" db="EMBL/GenBank/DDBJ databases">
        <title>New species of Amycolatopsis and Streptomyces.</title>
        <authorList>
            <person name="Duangmal K."/>
            <person name="Teo W.F.A."/>
            <person name="Lipun K."/>
        </authorList>
    </citation>
    <scope>NUCLEOTIDE SEQUENCE [LARGE SCALE GENOMIC DNA]</scope>
    <source>
        <strain evidence="7 8">JCM 30562</strain>
    </source>
</reference>
<evidence type="ECO:0000259" key="6">
    <source>
        <dbReference type="Pfam" id="PF01975"/>
    </source>
</evidence>
<dbReference type="Proteomes" id="UP000318578">
    <property type="component" value="Unassembled WGS sequence"/>
</dbReference>
<dbReference type="PANTHER" id="PTHR30457:SF0">
    <property type="entry name" value="PHOSPHATASE, PUTATIVE (AFU_ORTHOLOGUE AFUA_4G01070)-RELATED"/>
    <property type="match status" value="1"/>
</dbReference>
<dbReference type="PANTHER" id="PTHR30457">
    <property type="entry name" value="5'-NUCLEOTIDASE SURE"/>
    <property type="match status" value="1"/>
</dbReference>
<gene>
    <name evidence="7" type="ORF">FNH06_25655</name>
</gene>
<comment type="similarity">
    <text evidence="2">Belongs to the SurE nucleotidase family.</text>
</comment>